<sequence length="89" mass="10547">MLLMPKLIKLIDKFKKITSKKIFIKWSKGFKLSGSLDHRIKLKYLCRNNHGRPQLHIKLELNTFRNDRMRTLNVFCALSDVAPLLSRYC</sequence>
<proteinExistence type="predicted"/>
<reference evidence="1 2" key="1">
    <citation type="submission" date="2022-12" db="EMBL/GenBank/DDBJ databases">
        <title>Chromosome-level genome assembly of true bugs.</title>
        <authorList>
            <person name="Ma L."/>
            <person name="Li H."/>
        </authorList>
    </citation>
    <scope>NUCLEOTIDE SEQUENCE [LARGE SCALE GENOMIC DNA]</scope>
    <source>
        <strain evidence="1">Lab_2022b</strain>
    </source>
</reference>
<dbReference type="Proteomes" id="UP001461498">
    <property type="component" value="Unassembled WGS sequence"/>
</dbReference>
<accession>A0AAW1DHX7</accession>
<organism evidence="1 2">
    <name type="scientific">Rhynocoris fuscipes</name>
    <dbReference type="NCBI Taxonomy" id="488301"/>
    <lineage>
        <taxon>Eukaryota</taxon>
        <taxon>Metazoa</taxon>
        <taxon>Ecdysozoa</taxon>
        <taxon>Arthropoda</taxon>
        <taxon>Hexapoda</taxon>
        <taxon>Insecta</taxon>
        <taxon>Pterygota</taxon>
        <taxon>Neoptera</taxon>
        <taxon>Paraneoptera</taxon>
        <taxon>Hemiptera</taxon>
        <taxon>Heteroptera</taxon>
        <taxon>Panheteroptera</taxon>
        <taxon>Cimicomorpha</taxon>
        <taxon>Reduviidae</taxon>
        <taxon>Harpactorinae</taxon>
        <taxon>Harpactorini</taxon>
        <taxon>Rhynocoris</taxon>
    </lineage>
</organism>
<dbReference type="EMBL" id="JAPXFL010000003">
    <property type="protein sequence ID" value="KAK9509290.1"/>
    <property type="molecule type" value="Genomic_DNA"/>
</dbReference>
<comment type="caution">
    <text evidence="1">The sequence shown here is derived from an EMBL/GenBank/DDBJ whole genome shotgun (WGS) entry which is preliminary data.</text>
</comment>
<dbReference type="AlphaFoldDB" id="A0AAW1DHX7"/>
<gene>
    <name evidence="1" type="ORF">O3M35_006639</name>
</gene>
<evidence type="ECO:0000313" key="2">
    <source>
        <dbReference type="Proteomes" id="UP001461498"/>
    </source>
</evidence>
<protein>
    <submittedName>
        <fullName evidence="1">Uncharacterized protein</fullName>
    </submittedName>
</protein>
<keyword evidence="2" id="KW-1185">Reference proteome</keyword>
<evidence type="ECO:0000313" key="1">
    <source>
        <dbReference type="EMBL" id="KAK9509290.1"/>
    </source>
</evidence>
<name>A0AAW1DHX7_9HEMI</name>